<dbReference type="Proteomes" id="UP000285636">
    <property type="component" value="Unassembled WGS sequence"/>
</dbReference>
<feature type="region of interest" description="Disordered" evidence="1">
    <location>
        <begin position="484"/>
        <end position="503"/>
    </location>
</feature>
<evidence type="ECO:0000313" key="4">
    <source>
        <dbReference type="EMBL" id="RON20593.1"/>
    </source>
</evidence>
<feature type="compositionally biased region" description="Low complexity" evidence="1">
    <location>
        <begin position="431"/>
        <end position="457"/>
    </location>
</feature>
<name>A0A423I597_9PSED</name>
<reference evidence="4 5" key="1">
    <citation type="submission" date="2016-10" db="EMBL/GenBank/DDBJ databases">
        <title>Comparative genome analysis of multiple Pseudomonas spp. focuses on biocontrol and plant growth promoting traits.</title>
        <authorList>
            <person name="Tao X.-Y."/>
            <person name="Taylor C.G."/>
        </authorList>
    </citation>
    <scope>NUCLEOTIDE SEQUENCE [LARGE SCALE GENOMIC DNA]</scope>
    <source>
        <strain evidence="4 5">38D7</strain>
    </source>
</reference>
<dbReference type="EMBL" id="MOBK01000006">
    <property type="protein sequence ID" value="RON20593.1"/>
    <property type="molecule type" value="Genomic_DNA"/>
</dbReference>
<evidence type="ECO:0000256" key="1">
    <source>
        <dbReference type="SAM" id="MobiDB-lite"/>
    </source>
</evidence>
<evidence type="ECO:0000259" key="2">
    <source>
        <dbReference type="Pfam" id="PF07484"/>
    </source>
</evidence>
<evidence type="ECO:0000259" key="3">
    <source>
        <dbReference type="Pfam" id="PF12571"/>
    </source>
</evidence>
<protein>
    <submittedName>
        <fullName evidence="4">Phage tail protein</fullName>
    </submittedName>
</protein>
<feature type="domain" description="Phage tail collar" evidence="2">
    <location>
        <begin position="346"/>
        <end position="403"/>
    </location>
</feature>
<dbReference type="Pfam" id="PF07484">
    <property type="entry name" value="Collar"/>
    <property type="match status" value="1"/>
</dbReference>
<organism evidence="4 5">
    <name type="scientific">Pseudomonas brassicacearum</name>
    <dbReference type="NCBI Taxonomy" id="930166"/>
    <lineage>
        <taxon>Bacteria</taxon>
        <taxon>Pseudomonadati</taxon>
        <taxon>Pseudomonadota</taxon>
        <taxon>Gammaproteobacteria</taxon>
        <taxon>Pseudomonadales</taxon>
        <taxon>Pseudomonadaceae</taxon>
        <taxon>Pseudomonas</taxon>
    </lineage>
</organism>
<dbReference type="InterPro" id="IPR037053">
    <property type="entry name" value="Phage_tail_collar_dom_sf"/>
</dbReference>
<dbReference type="SUPFAM" id="SSF88874">
    <property type="entry name" value="Receptor-binding domain of short tail fibre protein gp12"/>
    <property type="match status" value="2"/>
</dbReference>
<gene>
    <name evidence="4" type="ORF">BK660_16190</name>
</gene>
<dbReference type="AlphaFoldDB" id="A0A423I597"/>
<feature type="domain" description="Phage tail fibre protein N-terminal" evidence="3">
    <location>
        <begin position="3"/>
        <end position="158"/>
    </location>
</feature>
<dbReference type="Pfam" id="PF12571">
    <property type="entry name" value="Phage_tail_fib"/>
    <property type="match status" value="1"/>
</dbReference>
<comment type="caution">
    <text evidence="4">The sequence shown here is derived from an EMBL/GenBank/DDBJ whole genome shotgun (WGS) entry which is preliminary data.</text>
</comment>
<dbReference type="InterPro" id="IPR022225">
    <property type="entry name" value="Phage_tail_fibre_N"/>
</dbReference>
<dbReference type="Gene3D" id="3.90.1340.10">
    <property type="entry name" value="Phage tail collar domain"/>
    <property type="match status" value="1"/>
</dbReference>
<feature type="region of interest" description="Disordered" evidence="1">
    <location>
        <begin position="427"/>
        <end position="477"/>
    </location>
</feature>
<evidence type="ECO:0000313" key="5">
    <source>
        <dbReference type="Proteomes" id="UP000285636"/>
    </source>
</evidence>
<dbReference type="RefSeq" id="WP_123434218.1">
    <property type="nucleotide sequence ID" value="NZ_MOBK01000006.1"/>
</dbReference>
<dbReference type="InterPro" id="IPR011083">
    <property type="entry name" value="Phage_tail_collar_dom"/>
</dbReference>
<accession>A0A423I597</accession>
<feature type="compositionally biased region" description="Polar residues" evidence="1">
    <location>
        <begin position="459"/>
        <end position="475"/>
    </location>
</feature>
<proteinExistence type="predicted"/>
<sequence length="555" mass="58443">MGASITLAGESLIAQKQGAGEKLEVARFVLALVPGLDPNAPVDRAAGKPPASQIVFTKAYDRKGYVSPNQVIYSLMVGSDVGDWDFNWIGLEASEGVLLAVATVPVQQKRKNIPPLQIGNNVTRNFLVEFNGAQALTGITVDASTWQHDFTVRLNGIDLRERLSNRDVFGRVCYLADSLQMERSFDLYQVKAGIAYVEGIRVELAEPVQVQLPALPVKAWLDVALAREGSDSVAAWKVVFGAAKTDYVDSNGTAHYLVELAQVSVSEDIMDLRQSEPITGALVKQFALRNGDYENLRARATTKDDVDLGELPNAKSDDPGTDSSEILATTKALNALRKVIADSEVGRIGTFAMATPPPGWFRANGAAVSRTVYAALFAKIGTLYGAGDGVNTFNLPDPRGKFIRVLDDGRGIDAGRVLGSLQADETRAHNHTGSSAAAGGHSHSSSSGAAGSHSHTAWSDAQGNHAHSVNNSSAAGGTPGSWTFADFGGGADQPANVTNEAGNHSHNIGVGAVGDHAHVITVGAVGDHAHAITVGYSGGAETRPQNIAFLACIKY</sequence>